<dbReference type="PROSITE" id="PS50005">
    <property type="entry name" value="TPR"/>
    <property type="match status" value="1"/>
</dbReference>
<dbReference type="Gene3D" id="1.25.40.10">
    <property type="entry name" value="Tetratricopeptide repeat domain"/>
    <property type="match status" value="1"/>
</dbReference>
<organism evidence="1">
    <name type="scientific">marine sediment metagenome</name>
    <dbReference type="NCBI Taxonomy" id="412755"/>
    <lineage>
        <taxon>unclassified sequences</taxon>
        <taxon>metagenomes</taxon>
        <taxon>ecological metagenomes</taxon>
    </lineage>
</organism>
<name>X1DTB9_9ZZZZ</name>
<feature type="non-terminal residue" evidence="1">
    <location>
        <position position="1"/>
    </location>
</feature>
<protein>
    <submittedName>
        <fullName evidence="1">Uncharacterized protein</fullName>
    </submittedName>
</protein>
<proteinExistence type="predicted"/>
<dbReference type="AlphaFoldDB" id="X1DTB9"/>
<evidence type="ECO:0000313" key="1">
    <source>
        <dbReference type="EMBL" id="GAH24286.1"/>
    </source>
</evidence>
<dbReference type="PROSITE" id="PS50293">
    <property type="entry name" value="TPR_REGION"/>
    <property type="match status" value="1"/>
</dbReference>
<feature type="non-terminal residue" evidence="1">
    <location>
        <position position="108"/>
    </location>
</feature>
<accession>X1DTB9</accession>
<dbReference type="Pfam" id="PF13181">
    <property type="entry name" value="TPR_8"/>
    <property type="match status" value="2"/>
</dbReference>
<gene>
    <name evidence="1" type="ORF">S01H4_65292</name>
</gene>
<comment type="caution">
    <text evidence="1">The sequence shown here is derived from an EMBL/GenBank/DDBJ whole genome shotgun (WGS) entry which is preliminary data.</text>
</comment>
<dbReference type="SUPFAM" id="SSF48452">
    <property type="entry name" value="TPR-like"/>
    <property type="match status" value="1"/>
</dbReference>
<dbReference type="SMART" id="SM00028">
    <property type="entry name" value="TPR"/>
    <property type="match status" value="2"/>
</dbReference>
<sequence length="108" mass="11977">ACAKWDLIPSSQRGLAYFVKGSILQGLDRNDEAIKVYHKALADPKLDTPGNAWHNLGFSYSLKGEHDEAIKAYHKASSDPKFDMSGNMWLNLGNAYSDKGEYDEAIKA</sequence>
<reference evidence="1" key="1">
    <citation type="journal article" date="2014" name="Front. Microbiol.">
        <title>High frequency of phylogenetically diverse reductive dehalogenase-homologous genes in deep subseafloor sedimentary metagenomes.</title>
        <authorList>
            <person name="Kawai M."/>
            <person name="Futagami T."/>
            <person name="Toyoda A."/>
            <person name="Takaki Y."/>
            <person name="Nishi S."/>
            <person name="Hori S."/>
            <person name="Arai W."/>
            <person name="Tsubouchi T."/>
            <person name="Morono Y."/>
            <person name="Uchiyama I."/>
            <person name="Ito T."/>
            <person name="Fujiyama A."/>
            <person name="Inagaki F."/>
            <person name="Takami H."/>
        </authorList>
    </citation>
    <scope>NUCLEOTIDE SEQUENCE</scope>
    <source>
        <strain evidence="1">Expedition CK06-06</strain>
    </source>
</reference>
<dbReference type="EMBL" id="BART01039896">
    <property type="protein sequence ID" value="GAH24286.1"/>
    <property type="molecule type" value="Genomic_DNA"/>
</dbReference>
<dbReference type="Pfam" id="PF00515">
    <property type="entry name" value="TPR_1"/>
    <property type="match status" value="1"/>
</dbReference>
<dbReference type="InterPro" id="IPR011990">
    <property type="entry name" value="TPR-like_helical_dom_sf"/>
</dbReference>
<dbReference type="InterPro" id="IPR019734">
    <property type="entry name" value="TPR_rpt"/>
</dbReference>